<keyword evidence="2" id="KW-0963">Cytoplasm</keyword>
<dbReference type="InterPro" id="IPR012156">
    <property type="entry name" value="Cold_shock_CspA"/>
</dbReference>
<gene>
    <name evidence="6" type="primary">cspB_2</name>
    <name evidence="5" type="ORF">ARN_34630</name>
    <name evidence="6" type="ORF">ArsFIN_36180</name>
    <name evidence="7" type="ORF">QE207_04640</name>
    <name evidence="8" type="ORF">QE258_17205</name>
</gene>
<accession>D2U453</accession>
<dbReference type="EMBL" id="FN545265">
    <property type="protein sequence ID" value="CBA76294.1"/>
    <property type="molecule type" value="Genomic_DNA"/>
</dbReference>
<dbReference type="InterPro" id="IPR050181">
    <property type="entry name" value="Cold_shock_domain"/>
</dbReference>
<dbReference type="PIRSF" id="PIRSF002599">
    <property type="entry name" value="Cold_shock_A"/>
    <property type="match status" value="1"/>
</dbReference>
<dbReference type="CDD" id="cd04458">
    <property type="entry name" value="CSP_CDS"/>
    <property type="match status" value="1"/>
</dbReference>
<dbReference type="SMART" id="SM00357">
    <property type="entry name" value="CSP"/>
    <property type="match status" value="1"/>
</dbReference>
<dbReference type="PROSITE" id="PS51857">
    <property type="entry name" value="CSD_2"/>
    <property type="match status" value="1"/>
</dbReference>
<reference evidence="5" key="1">
    <citation type="journal article" date="2010" name="Insect Mol. Biol.">
        <title>The draft genome sequence of Arsenophonus nasoniae, son-killer bacterium of Nasonia vitripennis, reveals genes associated with virulence and symbiosis.</title>
        <authorList>
            <person name="Wilkes T."/>
            <person name="Darby A.C."/>
            <person name="Choi J."/>
            <person name="Colborne J.K."/>
            <person name="Werren J.H."/>
            <person name="Hurst G.D.D."/>
        </authorList>
    </citation>
    <scope>NUCLEOTIDE SEQUENCE</scope>
</reference>
<dbReference type="Proteomes" id="UP000295134">
    <property type="component" value="Chromosome"/>
</dbReference>
<reference evidence="7" key="3">
    <citation type="submission" date="2023-04" db="EMBL/GenBank/DDBJ databases">
        <title>Genome dynamics across the evolutionary transition to endosymbiosis.</title>
        <authorList>
            <person name="Siozios S."/>
            <person name="Nadal-Jimenez P."/>
            <person name="Azagi T."/>
            <person name="Sprong H."/>
            <person name="Frost C.L."/>
            <person name="Parratt S.R."/>
            <person name="Taylor G."/>
            <person name="Brettell L."/>
            <person name="Lew K.C."/>
            <person name="Croft L."/>
            <person name="King K.C."/>
            <person name="Brockhurst M.A."/>
            <person name="Hypsa V."/>
            <person name="Novakova E."/>
            <person name="Darby A.C."/>
            <person name="Hurst G.D.D."/>
        </authorList>
    </citation>
    <scope>NUCLEOTIDE SEQUENCE</scope>
    <source>
        <strain evidence="7">AIh</strain>
        <strain evidence="8">ANv_CAN</strain>
    </source>
</reference>
<evidence type="ECO:0000256" key="1">
    <source>
        <dbReference type="ARBA" id="ARBA00004496"/>
    </source>
</evidence>
<dbReference type="EMBL" id="CP123523">
    <property type="protein sequence ID" value="WGM05248.1"/>
    <property type="molecule type" value="Genomic_DNA"/>
</dbReference>
<evidence type="ECO:0000313" key="8">
    <source>
        <dbReference type="EMBL" id="WGM05248.1"/>
    </source>
</evidence>
<sequence>MSNIIHGLVKWFDGNRGFGFITPNDGSKEVFVHYSEIKNTHYQVLYEGQEVSYTPFQGMKGNTATNVVVLNS</sequence>
<dbReference type="InterPro" id="IPR011129">
    <property type="entry name" value="CSD"/>
</dbReference>
<comment type="subcellular location">
    <subcellularLocation>
        <location evidence="1 3">Cytoplasm</location>
    </subcellularLocation>
</comment>
<dbReference type="InterPro" id="IPR012340">
    <property type="entry name" value="NA-bd_OB-fold"/>
</dbReference>
<dbReference type="PRINTS" id="PR00050">
    <property type="entry name" value="COLDSHOCK"/>
</dbReference>
<dbReference type="GO" id="GO:0003676">
    <property type="term" value="F:nucleic acid binding"/>
    <property type="evidence" value="ECO:0007669"/>
    <property type="project" value="InterPro"/>
</dbReference>
<organism evidence="5">
    <name type="scientific">Arsenophonus nasoniae</name>
    <name type="common">son-killer infecting Nasonia vitripennis</name>
    <dbReference type="NCBI Taxonomy" id="638"/>
    <lineage>
        <taxon>Bacteria</taxon>
        <taxon>Pseudomonadati</taxon>
        <taxon>Pseudomonadota</taxon>
        <taxon>Gammaproteobacteria</taxon>
        <taxon>Enterobacterales</taxon>
        <taxon>Morganellaceae</taxon>
        <taxon>Arsenophonus</taxon>
    </lineage>
</organism>
<proteinExistence type="predicted"/>
<dbReference type="InterPro" id="IPR002059">
    <property type="entry name" value="CSP_DNA-bd"/>
</dbReference>
<feature type="domain" description="CSD" evidence="4">
    <location>
        <begin position="4"/>
        <end position="69"/>
    </location>
</feature>
<evidence type="ECO:0000259" key="4">
    <source>
        <dbReference type="PROSITE" id="PS51857"/>
    </source>
</evidence>
<evidence type="ECO:0000256" key="3">
    <source>
        <dbReference type="RuleBase" id="RU000408"/>
    </source>
</evidence>
<dbReference type="SUPFAM" id="SSF50249">
    <property type="entry name" value="Nucleic acid-binding proteins"/>
    <property type="match status" value="1"/>
</dbReference>
<dbReference type="EMBL" id="CP123498">
    <property type="protein sequence ID" value="WGL95883.1"/>
    <property type="molecule type" value="Genomic_DNA"/>
</dbReference>
<evidence type="ECO:0000256" key="2">
    <source>
        <dbReference type="ARBA" id="ARBA00022490"/>
    </source>
</evidence>
<evidence type="ECO:0000313" key="10">
    <source>
        <dbReference type="Proteomes" id="UP001177592"/>
    </source>
</evidence>
<dbReference type="AlphaFoldDB" id="D2U453"/>
<dbReference type="Pfam" id="PF00313">
    <property type="entry name" value="CSD"/>
    <property type="match status" value="1"/>
</dbReference>
<evidence type="ECO:0000313" key="7">
    <source>
        <dbReference type="EMBL" id="WGL95883.1"/>
    </source>
</evidence>
<keyword evidence="10" id="KW-1185">Reference proteome</keyword>
<dbReference type="GeneID" id="96878532"/>
<evidence type="ECO:0000313" key="9">
    <source>
        <dbReference type="Proteomes" id="UP000295134"/>
    </source>
</evidence>
<evidence type="ECO:0000313" key="5">
    <source>
        <dbReference type="EMBL" id="CBA76294.1"/>
    </source>
</evidence>
<dbReference type="InterPro" id="IPR019844">
    <property type="entry name" value="CSD_CS"/>
</dbReference>
<dbReference type="PANTHER" id="PTHR11544">
    <property type="entry name" value="COLD SHOCK DOMAIN CONTAINING PROTEINS"/>
    <property type="match status" value="1"/>
</dbReference>
<dbReference type="Proteomes" id="UP001177592">
    <property type="component" value="Chromosome"/>
</dbReference>
<reference evidence="6 9" key="2">
    <citation type="submission" date="2019-03" db="EMBL/GenBank/DDBJ databases">
        <title>Long-read sequencing reveals hyperdense prophage content in a complex bacterial symbiont genome.</title>
        <authorList>
            <person name="Frost C.L."/>
            <person name="Siozios S."/>
            <person name="Nadal-Jimenez P."/>
            <person name="Brockhurst M.A."/>
            <person name="King K.C."/>
            <person name="Darby A.C."/>
            <person name="Hurst G.D.D."/>
        </authorList>
    </citation>
    <scope>NUCLEOTIDE SEQUENCE [LARGE SCALE GENOMIC DNA]</scope>
    <source>
        <strain evidence="6 9">FIN</strain>
    </source>
</reference>
<dbReference type="Gene3D" id="2.40.50.140">
    <property type="entry name" value="Nucleic acid-binding proteins"/>
    <property type="match status" value="1"/>
</dbReference>
<protein>
    <submittedName>
        <fullName evidence="7">Cold shock domain-containing protein</fullName>
    </submittedName>
    <submittedName>
        <fullName evidence="5">Cold shock protein</fullName>
    </submittedName>
    <submittedName>
        <fullName evidence="6">Cold shock-like protein CspB</fullName>
    </submittedName>
</protein>
<name>D2U453_9GAMM</name>
<dbReference type="EMBL" id="CP038613">
    <property type="protein sequence ID" value="QBY45026.1"/>
    <property type="molecule type" value="Genomic_DNA"/>
</dbReference>
<dbReference type="PROSITE" id="PS00352">
    <property type="entry name" value="CSD_1"/>
    <property type="match status" value="1"/>
</dbReference>
<dbReference type="RefSeq" id="WP_026823602.1">
    <property type="nucleotide sequence ID" value="NZ_CP038613.1"/>
</dbReference>
<dbReference type="KEGG" id="ans:ArsFIN_36180"/>
<dbReference type="Proteomes" id="UP001177597">
    <property type="component" value="Chromosome"/>
</dbReference>
<evidence type="ECO:0000313" key="6">
    <source>
        <dbReference type="EMBL" id="QBY45026.1"/>
    </source>
</evidence>
<dbReference type="GO" id="GO:0005829">
    <property type="term" value="C:cytosol"/>
    <property type="evidence" value="ECO:0007669"/>
    <property type="project" value="UniProtKB-ARBA"/>
</dbReference>